<dbReference type="Pfam" id="PF07654">
    <property type="entry name" value="C1-set"/>
    <property type="match status" value="6"/>
</dbReference>
<name>A0A3P8W654_CYNSE</name>
<dbReference type="STRING" id="244447.ENSCSEP00000021086"/>
<reference evidence="4 5" key="1">
    <citation type="journal article" date="2014" name="Nat. Genet.">
        <title>Whole-genome sequence of a flatfish provides insights into ZW sex chromosome evolution and adaptation to a benthic lifestyle.</title>
        <authorList>
            <person name="Chen S."/>
            <person name="Zhang G."/>
            <person name="Shao C."/>
            <person name="Huang Q."/>
            <person name="Liu G."/>
            <person name="Zhang P."/>
            <person name="Song W."/>
            <person name="An N."/>
            <person name="Chalopin D."/>
            <person name="Volff J.N."/>
            <person name="Hong Y."/>
            <person name="Li Q."/>
            <person name="Sha Z."/>
            <person name="Zhou H."/>
            <person name="Xie M."/>
            <person name="Yu Q."/>
            <person name="Liu Y."/>
            <person name="Xiang H."/>
            <person name="Wang N."/>
            <person name="Wu K."/>
            <person name="Yang C."/>
            <person name="Zhou Q."/>
            <person name="Liao X."/>
            <person name="Yang L."/>
            <person name="Hu Q."/>
            <person name="Zhang J."/>
            <person name="Meng L."/>
            <person name="Jin L."/>
            <person name="Tian Y."/>
            <person name="Lian J."/>
            <person name="Yang J."/>
            <person name="Miao G."/>
            <person name="Liu S."/>
            <person name="Liang Z."/>
            <person name="Yan F."/>
            <person name="Li Y."/>
            <person name="Sun B."/>
            <person name="Zhang H."/>
            <person name="Zhang J."/>
            <person name="Zhu Y."/>
            <person name="Du M."/>
            <person name="Zhao Y."/>
            <person name="Schartl M."/>
            <person name="Tang Q."/>
            <person name="Wang J."/>
        </authorList>
    </citation>
    <scope>NUCLEOTIDE SEQUENCE</scope>
</reference>
<dbReference type="Ensembl" id="ENSCSET00000021358.1">
    <property type="protein sequence ID" value="ENSCSEP00000021086.1"/>
    <property type="gene ID" value="ENSCSEG00000013467.1"/>
</dbReference>
<keyword evidence="2" id="KW-0812">Transmembrane</keyword>
<dbReference type="Gene3D" id="2.60.40.10">
    <property type="entry name" value="Immunoglobulins"/>
    <property type="match status" value="9"/>
</dbReference>
<dbReference type="KEGG" id="csem:103392960"/>
<organism evidence="4 5">
    <name type="scientific">Cynoglossus semilaevis</name>
    <name type="common">Tongue sole</name>
    <dbReference type="NCBI Taxonomy" id="244447"/>
    <lineage>
        <taxon>Eukaryota</taxon>
        <taxon>Metazoa</taxon>
        <taxon>Chordata</taxon>
        <taxon>Craniata</taxon>
        <taxon>Vertebrata</taxon>
        <taxon>Euteleostomi</taxon>
        <taxon>Actinopterygii</taxon>
        <taxon>Neopterygii</taxon>
        <taxon>Teleostei</taxon>
        <taxon>Neoteleostei</taxon>
        <taxon>Acanthomorphata</taxon>
        <taxon>Carangaria</taxon>
        <taxon>Pleuronectiformes</taxon>
        <taxon>Pleuronectoidei</taxon>
        <taxon>Cynoglossidae</taxon>
        <taxon>Cynoglossinae</taxon>
        <taxon>Cynoglossus</taxon>
    </lineage>
</organism>
<keyword evidence="1" id="KW-0393">Immunoglobulin domain</keyword>
<dbReference type="GeneTree" id="ENSGT00940000163371"/>
<dbReference type="InterPro" id="IPR007110">
    <property type="entry name" value="Ig-like_dom"/>
</dbReference>
<feature type="domain" description="Ig-like" evidence="3">
    <location>
        <begin position="56"/>
        <end position="148"/>
    </location>
</feature>
<keyword evidence="2" id="KW-0472">Membrane</keyword>
<feature type="domain" description="Ig-like" evidence="3">
    <location>
        <begin position="754"/>
        <end position="852"/>
    </location>
</feature>
<proteinExistence type="predicted"/>
<feature type="domain" description="Ig-like" evidence="3">
    <location>
        <begin position="856"/>
        <end position="949"/>
    </location>
</feature>
<evidence type="ECO:0000256" key="2">
    <source>
        <dbReference type="SAM" id="Phobius"/>
    </source>
</evidence>
<evidence type="ECO:0000256" key="1">
    <source>
        <dbReference type="ARBA" id="ARBA00023319"/>
    </source>
</evidence>
<dbReference type="InterPro" id="IPR013783">
    <property type="entry name" value="Ig-like_fold"/>
</dbReference>
<feature type="domain" description="Ig-like" evidence="3">
    <location>
        <begin position="353"/>
        <end position="443"/>
    </location>
</feature>
<dbReference type="Proteomes" id="UP000265120">
    <property type="component" value="Chromosome 17"/>
</dbReference>
<dbReference type="InterPro" id="IPR003597">
    <property type="entry name" value="Ig_C1-set"/>
</dbReference>
<protein>
    <submittedName>
        <fullName evidence="4">Uncharacterized LOC103392960</fullName>
    </submittedName>
</protein>
<evidence type="ECO:0000313" key="4">
    <source>
        <dbReference type="Ensembl" id="ENSCSEP00000021086.1"/>
    </source>
</evidence>
<dbReference type="PROSITE" id="PS50835">
    <property type="entry name" value="IG_LIKE"/>
    <property type="match status" value="6"/>
</dbReference>
<reference evidence="4" key="2">
    <citation type="submission" date="2025-08" db="UniProtKB">
        <authorList>
            <consortium name="Ensembl"/>
        </authorList>
    </citation>
    <scope>IDENTIFICATION</scope>
</reference>
<feature type="domain" description="Ig-like" evidence="3">
    <location>
        <begin position="256"/>
        <end position="343"/>
    </location>
</feature>
<dbReference type="CDD" id="cd00098">
    <property type="entry name" value="IgC1"/>
    <property type="match status" value="2"/>
</dbReference>
<keyword evidence="5" id="KW-1185">Reference proteome</keyword>
<dbReference type="AlphaFoldDB" id="A0A3P8W654"/>
<dbReference type="OMA" id="HIFDNAS"/>
<feature type="transmembrane region" description="Helical" evidence="2">
    <location>
        <begin position="977"/>
        <end position="1000"/>
    </location>
</feature>
<feature type="domain" description="Ig-like" evidence="3">
    <location>
        <begin position="643"/>
        <end position="748"/>
    </location>
</feature>
<sequence length="1003" mass="111155">MLENRPGKNNVYSLKSEIDLDRTGWKSGSTIQCKANHENNEYIQTINVCQIYANAPPFIHVKIPSFQTVMEASAVNATCAVQTFFDAKITWLLDENVTATETMKQTGSATQLVSDFTVSSSQWKQIKVLSCKVEHECFKPDTKSVNITGPAVTPPSVEIRRSLPDLLKEESVVLHCDITKLSSNDLYVTFQANGVDISEKLYVDLPATSDLHSVTRSFSIPPSYRKKDFHFTCTVHQGFTDSTFKSKPTGNIFDDPSVELLVPSEESEPQRLVCSGHGFNPKVKWIFNSQETSTNNDFTMGEDGRVTVTSEFNITQSEWKTGDVVTCDISDATLKRKVRKDASFCSVYTSGPPCISMKTPSFHSVMEASKVKATCYVDTTFDATVTWVMDGNNPRANTVNKTQNTTHIISEVTVASRQWKQLKVISCKVDHTCFSSTESVKVRGPAVTPPSVEIRRSLPDLLKEESVVLHCDITKLSSNDLYVTFQANGVDISEKLYVDLPATSDLHSVTRSFSIPPSYRKKDFHFTCTVHQGFTDSTFKSKPTGNIFDDPSVELLLVSSKDSGPQRLICSGHGVNPQIKFFPDLIPLNEGTTLRADGRVSVTSEVSVTQTEWKTGKVLICEVSDQTLKTSANDSLSFCSGVPASSQIVGVYVQGPPLQELLNKRQVTVTCLLVGPQLGDFLITWKVNGKIQSSNVHTEQPVGHSNGTETLKSCMHLSPRDWDAYENVSCEAKHQCSDQGYKDQMSKSKDLLPPTVKIIQPTASELANSDLLTLTCLISGYYPSNIIVYWEENDQKLPSTHFTNSGVWTYEGSSSYSMSSKLNIYKTHEKSLTYSCLVLHESSENLYKSTIENVFATVTYSKPSGILLQGKNKLVCLVSGFSPASINITWFLDETKQLSNFNTTESQMSQNGKFSIQSHLPLSAHNWIPGAVITCVVAHANTTLFLNISNPDTLDGCNFLDDILHADIYQDIDVDSWYLVLAFLLLFLISLIYSVSLTIIKTK</sequence>
<evidence type="ECO:0000259" key="3">
    <source>
        <dbReference type="PROSITE" id="PS50835"/>
    </source>
</evidence>
<dbReference type="InterPro" id="IPR036179">
    <property type="entry name" value="Ig-like_dom_sf"/>
</dbReference>
<dbReference type="InterPro" id="IPR050380">
    <property type="entry name" value="Immune_Resp_Modulators"/>
</dbReference>
<dbReference type="SMART" id="SM00407">
    <property type="entry name" value="IGc1"/>
    <property type="match status" value="5"/>
</dbReference>
<evidence type="ECO:0000313" key="5">
    <source>
        <dbReference type="Proteomes" id="UP000265120"/>
    </source>
</evidence>
<keyword evidence="2" id="KW-1133">Transmembrane helix</keyword>
<dbReference type="InParanoid" id="A0A3P8W654"/>
<dbReference type="SUPFAM" id="SSF48726">
    <property type="entry name" value="Immunoglobulin"/>
    <property type="match status" value="9"/>
</dbReference>
<dbReference type="PANTHER" id="PTHR23411">
    <property type="entry name" value="TAPASIN"/>
    <property type="match status" value="1"/>
</dbReference>
<accession>A0A3P8W654</accession>
<reference evidence="4" key="3">
    <citation type="submission" date="2025-09" db="UniProtKB">
        <authorList>
            <consortium name="Ensembl"/>
        </authorList>
    </citation>
    <scope>IDENTIFICATION</scope>
</reference>